<gene>
    <name evidence="2" type="ORF">Rleg4DRAFT_7220</name>
    <name evidence="3" type="ORF">Rleg4DRAFT_7671</name>
</gene>
<dbReference type="Proteomes" id="UP000005732">
    <property type="component" value="Unassembled WGS sequence"/>
</dbReference>
<feature type="compositionally biased region" description="Polar residues" evidence="1">
    <location>
        <begin position="113"/>
        <end position="127"/>
    </location>
</feature>
<feature type="region of interest" description="Disordered" evidence="1">
    <location>
        <begin position="105"/>
        <end position="127"/>
    </location>
</feature>
<name>J0WID2_RHILT</name>
<dbReference type="AlphaFoldDB" id="J0WID2"/>
<evidence type="ECO:0000256" key="1">
    <source>
        <dbReference type="SAM" id="MobiDB-lite"/>
    </source>
</evidence>
<dbReference type="EMBL" id="JH719392">
    <property type="protein sequence ID" value="EJC85776.1"/>
    <property type="molecule type" value="Genomic_DNA"/>
</dbReference>
<evidence type="ECO:0000313" key="3">
    <source>
        <dbReference type="EMBL" id="EJC85776.1"/>
    </source>
</evidence>
<dbReference type="EMBL" id="JH719392">
    <property type="protein sequence ID" value="EJC85340.1"/>
    <property type="molecule type" value="Genomic_DNA"/>
</dbReference>
<dbReference type="HOGENOM" id="CLU_2247920_0_0_5"/>
<protein>
    <submittedName>
        <fullName evidence="3">Uncharacterized protein</fullName>
    </submittedName>
</protein>
<sequence>MLDRDQLKTVAFDVAFNDWWRSQPGSFRDSVTSSAARVCFRAGYSAGKNATERRFVFRAGRMRITVWASGPTAAKAKAEIEADFRAAKKGWPKPKAGWQLQEEVATGRRTKTHVQSSNHWANDQLSD</sequence>
<reference evidence="3" key="1">
    <citation type="submission" date="2012-02" db="EMBL/GenBank/DDBJ databases">
        <title>Improved High-Quality Draft Sequence of Rhizobium leguminosarum bv. trifolii WSM2297.</title>
        <authorList>
            <consortium name="US DOE Joint Genome Institute"/>
            <person name="Lucas S."/>
            <person name="Han J."/>
            <person name="Lapidus A."/>
            <person name="Cheng J.-F."/>
            <person name="Goodwin L."/>
            <person name="Pitluck S."/>
            <person name="Peters L."/>
            <person name="Ovchinnikova G."/>
            <person name="Zhang X."/>
            <person name="Detter J.C."/>
            <person name="Han C."/>
            <person name="Tapia R."/>
            <person name="Land M."/>
            <person name="Hauser L."/>
            <person name="Kyrpides N."/>
            <person name="Ivanova N."/>
            <person name="Pagani I."/>
            <person name="Brau L."/>
            <person name="Yates R."/>
            <person name="O'Hara G."/>
            <person name="Rui T."/>
            <person name="Howieson J."/>
            <person name="Reeve W."/>
            <person name="Woyke T."/>
        </authorList>
    </citation>
    <scope>NUCLEOTIDE SEQUENCE [LARGE SCALE GENOMIC DNA]</scope>
    <source>
        <strain evidence="3">WSM2297</strain>
    </source>
</reference>
<organism evidence="3">
    <name type="scientific">Rhizobium leguminosarum bv. trifolii WSM2297</name>
    <dbReference type="NCBI Taxonomy" id="754762"/>
    <lineage>
        <taxon>Bacteria</taxon>
        <taxon>Pseudomonadati</taxon>
        <taxon>Pseudomonadota</taxon>
        <taxon>Alphaproteobacteria</taxon>
        <taxon>Hyphomicrobiales</taxon>
        <taxon>Rhizobiaceae</taxon>
        <taxon>Rhizobium/Agrobacterium group</taxon>
        <taxon>Rhizobium</taxon>
    </lineage>
</organism>
<proteinExistence type="predicted"/>
<evidence type="ECO:0000313" key="2">
    <source>
        <dbReference type="EMBL" id="EJC85340.1"/>
    </source>
</evidence>
<accession>J0WID2</accession>